<feature type="transmembrane region" description="Helical" evidence="1">
    <location>
        <begin position="193"/>
        <end position="226"/>
    </location>
</feature>
<keyword evidence="1" id="KW-0812">Transmembrane</keyword>
<feature type="transmembrane region" description="Helical" evidence="1">
    <location>
        <begin position="85"/>
        <end position="103"/>
    </location>
</feature>
<dbReference type="Proteomes" id="UP000001405">
    <property type="component" value="Chromosome"/>
</dbReference>
<dbReference type="PATRIC" id="fig|713887.8.peg.86"/>
<feature type="transmembrane region" description="Helical" evidence="1">
    <location>
        <begin position="110"/>
        <end position="132"/>
    </location>
</feature>
<dbReference type="AlphaFoldDB" id="D3EMZ8"/>
<evidence type="ECO:0000313" key="3">
    <source>
        <dbReference type="Proteomes" id="UP000001405"/>
    </source>
</evidence>
<feature type="transmembrane region" description="Helical" evidence="1">
    <location>
        <begin position="246"/>
        <end position="265"/>
    </location>
</feature>
<keyword evidence="1" id="KW-1133">Transmembrane helix</keyword>
<feature type="transmembrane region" description="Helical" evidence="1">
    <location>
        <begin position="313"/>
        <end position="333"/>
    </location>
</feature>
<dbReference type="EMBL" id="CP001842">
    <property type="protein sequence ID" value="ADB94848.1"/>
    <property type="molecule type" value="Genomic_DNA"/>
</dbReference>
<evidence type="ECO:0000313" key="2">
    <source>
        <dbReference type="EMBL" id="ADB94848.1"/>
    </source>
</evidence>
<proteinExistence type="predicted"/>
<dbReference type="STRING" id="1453429.UCYN_00950"/>
<keyword evidence="1" id="KW-0472">Membrane</keyword>
<sequence>MNNSILLVFWTIIGGILRFTNLGAKSPWTDEFATMVFSLGNDFRSVPLNQLISLDTLLQPLQFNTNAGISSVISLLLEEDNHPPLYFVINHLWIGLLSHLGVVENIDITIMRILPAFFGVLSIPGIYILSSISFRSRLAGQISASLMAVSPYGIYLAQEARHYTFATLFVIASLLCLVVAIRKIKEESVIPYWLVLVWLLANSIGLSIHYFFCLTLISEIITLIFLYNIQPHEKLSNLKRKNYYRIFLVIIGTFCTGLMWLLIIIPKGYGNDMISWIHPVNNVLYFISPPFQLLAVWIPMISLLPVESSSIPIVILSGLILLLFLIFLVPYILQEVKIGLRDKKFSLPLIVLISFISGVIGIFLTITYLARLDLTRGARYSFTYFPAVIAVLGGILSIPWHSNSEHKLSKIYSIILLNRKMGFYIVWIMGLLGSITVLLNLGYQKYYRPEQFVDIFQRTVSHDAVIVTTHQSLVQTGEMMGIGLELQNNQKLTNTSFLLIDKNSKDYPQEAETLQTIVENTKEPLEVWTVNFKDPIKLKNCNLDTKKYPHIDGYHYERYICN</sequence>
<protein>
    <submittedName>
        <fullName evidence="2">Predicted membrane protein</fullName>
    </submittedName>
</protein>
<feature type="transmembrane region" description="Helical" evidence="1">
    <location>
        <begin position="421"/>
        <end position="441"/>
    </location>
</feature>
<feature type="transmembrane region" description="Helical" evidence="1">
    <location>
        <begin position="163"/>
        <end position="181"/>
    </location>
</feature>
<feature type="transmembrane region" description="Helical" evidence="1">
    <location>
        <begin position="345"/>
        <end position="370"/>
    </location>
</feature>
<evidence type="ECO:0000256" key="1">
    <source>
        <dbReference type="SAM" id="Phobius"/>
    </source>
</evidence>
<name>D3EMZ8_ATETH</name>
<dbReference type="HOGENOM" id="CLU_034835_0_0_3"/>
<organism evidence="3">
    <name type="scientific">Atelocyanobacterium thalassa (isolate ALOHA)</name>
    <dbReference type="NCBI Taxonomy" id="1453429"/>
    <lineage>
        <taxon>Bacteria</taxon>
        <taxon>Bacillati</taxon>
        <taxon>Cyanobacteriota</taxon>
        <taxon>Cyanophyceae</taxon>
        <taxon>Oscillatoriophycideae</taxon>
        <taxon>Chroococcales</taxon>
        <taxon>Aphanothecaceae</taxon>
        <taxon>Candidatus Atelocyanobacterium</taxon>
        <taxon>Candidatus Atelocyanobacterium thalassae</taxon>
    </lineage>
</organism>
<reference evidence="2 3" key="1">
    <citation type="journal article" date="2010" name="Nature">
        <title>Metabolic streamlining in an open-ocean nitrogen-fixing cyanobacterium.</title>
        <authorList>
            <person name="Tripp H.J."/>
            <person name="Bench S.R."/>
            <person name="Turk K.A."/>
            <person name="Foster R.A."/>
            <person name="Desany B.A."/>
            <person name="Niazi F."/>
            <person name="Affourtit J.P."/>
            <person name="Zehr J.P."/>
        </authorList>
    </citation>
    <scope>NUCLEOTIDE SEQUENCE [LARGE SCALE GENOMIC DNA]</scope>
    <source>
        <strain evidence="3">ALOHA</strain>
    </source>
</reference>
<accession>D3EMZ8</accession>
<dbReference type="KEGG" id="cyu:UCYN_00950"/>
<gene>
    <name evidence="2" type="ordered locus">UCYN_00950</name>
</gene>
<feature type="transmembrane region" description="Helical" evidence="1">
    <location>
        <begin position="382"/>
        <end position="401"/>
    </location>
</feature>
<feature type="transmembrane region" description="Helical" evidence="1">
    <location>
        <begin position="285"/>
        <end position="306"/>
    </location>
</feature>
<keyword evidence="3" id="KW-1185">Reference proteome</keyword>